<dbReference type="Pfam" id="PF01435">
    <property type="entry name" value="Peptidase_M48"/>
    <property type="match status" value="1"/>
</dbReference>
<comment type="similarity">
    <text evidence="6">Belongs to the peptidase M48 family.</text>
</comment>
<evidence type="ECO:0000256" key="2">
    <source>
        <dbReference type="ARBA" id="ARBA00022723"/>
    </source>
</evidence>
<gene>
    <name evidence="8" type="ORF">CLV59_101577</name>
</gene>
<evidence type="ECO:0000313" key="9">
    <source>
        <dbReference type="Proteomes" id="UP000249819"/>
    </source>
</evidence>
<dbReference type="GO" id="GO:0004222">
    <property type="term" value="F:metalloendopeptidase activity"/>
    <property type="evidence" value="ECO:0007669"/>
    <property type="project" value="InterPro"/>
</dbReference>
<dbReference type="InterPro" id="IPR051156">
    <property type="entry name" value="Mito/Outer_Membr_Metalloprot"/>
</dbReference>
<dbReference type="PANTHER" id="PTHR22726">
    <property type="entry name" value="METALLOENDOPEPTIDASE OMA1"/>
    <property type="match status" value="1"/>
</dbReference>
<evidence type="ECO:0000256" key="1">
    <source>
        <dbReference type="ARBA" id="ARBA00022670"/>
    </source>
</evidence>
<dbReference type="PROSITE" id="PS51257">
    <property type="entry name" value="PROKAR_LIPOPROTEIN"/>
    <property type="match status" value="1"/>
</dbReference>
<comment type="cofactor">
    <cofactor evidence="6">
        <name>Zn(2+)</name>
        <dbReference type="ChEBI" id="CHEBI:29105"/>
    </cofactor>
    <text evidence="6">Binds 1 zinc ion per subunit.</text>
</comment>
<dbReference type="GO" id="GO:0046872">
    <property type="term" value="F:metal ion binding"/>
    <property type="evidence" value="ECO:0007669"/>
    <property type="project" value="UniProtKB-KW"/>
</dbReference>
<evidence type="ECO:0000256" key="6">
    <source>
        <dbReference type="RuleBase" id="RU003983"/>
    </source>
</evidence>
<dbReference type="CDD" id="cd07331">
    <property type="entry name" value="M48C_Oma1_like"/>
    <property type="match status" value="1"/>
</dbReference>
<dbReference type="Proteomes" id="UP000249819">
    <property type="component" value="Unassembled WGS sequence"/>
</dbReference>
<dbReference type="PANTHER" id="PTHR22726:SF1">
    <property type="entry name" value="METALLOENDOPEPTIDASE OMA1, MITOCHONDRIAL"/>
    <property type="match status" value="1"/>
</dbReference>
<keyword evidence="2" id="KW-0479">Metal-binding</keyword>
<protein>
    <submittedName>
        <fullName evidence="8">Peptidase M48-like protein</fullName>
    </submittedName>
</protein>
<name>A0A327WEI6_9BACT</name>
<sequence length="282" mass="30711">MHRLSQKFDKPMKKIAFAFTVAAAFLSGCSSVPITGRKQLNLLPESTMESMALQEYQTFLSSNKVVAQATNKDADMVKRVGQRIAAAVTQYMNQQGQGASIESYKWEFNLVDSKEVNAWCMPGGKVVVYTGLLPVTQNETALACVMGHEIAHAIARHGNERMSQQMVAQGVQVAGALALGKNPTAVNIFNQAVGVGGNVGLLAFSRQNELEADHLGVIFMAMAGYNPQEAIPFWQRMAQLSASSSKPPEFLSTHPSDDRRVAQLQQLMPEALKYYKPAGTKS</sequence>
<evidence type="ECO:0000256" key="4">
    <source>
        <dbReference type="ARBA" id="ARBA00022833"/>
    </source>
</evidence>
<dbReference type="AlphaFoldDB" id="A0A327WEI6"/>
<evidence type="ECO:0000259" key="7">
    <source>
        <dbReference type="Pfam" id="PF01435"/>
    </source>
</evidence>
<keyword evidence="1 6" id="KW-0645">Protease</keyword>
<feature type="domain" description="Peptidase M48" evidence="7">
    <location>
        <begin position="88"/>
        <end position="266"/>
    </location>
</feature>
<keyword evidence="5 6" id="KW-0482">Metalloprotease</keyword>
<accession>A0A327WEI6</accession>
<reference evidence="8 9" key="1">
    <citation type="submission" date="2018-06" db="EMBL/GenBank/DDBJ databases">
        <title>Genomic Encyclopedia of Archaeal and Bacterial Type Strains, Phase II (KMG-II): from individual species to whole genera.</title>
        <authorList>
            <person name="Goeker M."/>
        </authorList>
    </citation>
    <scope>NUCLEOTIDE SEQUENCE [LARGE SCALE GENOMIC DNA]</scope>
    <source>
        <strain evidence="8 9">DSM 29821</strain>
    </source>
</reference>
<dbReference type="Gene3D" id="3.30.2010.10">
    <property type="entry name" value="Metalloproteases ('zincins'), catalytic domain"/>
    <property type="match status" value="1"/>
</dbReference>
<keyword evidence="3 6" id="KW-0378">Hydrolase</keyword>
<dbReference type="EMBL" id="QLMA01000001">
    <property type="protein sequence ID" value="RAJ87816.1"/>
    <property type="molecule type" value="Genomic_DNA"/>
</dbReference>
<organism evidence="8 9">
    <name type="scientific">Chitinophaga dinghuensis</name>
    <dbReference type="NCBI Taxonomy" id="1539050"/>
    <lineage>
        <taxon>Bacteria</taxon>
        <taxon>Pseudomonadati</taxon>
        <taxon>Bacteroidota</taxon>
        <taxon>Chitinophagia</taxon>
        <taxon>Chitinophagales</taxon>
        <taxon>Chitinophagaceae</taxon>
        <taxon>Chitinophaga</taxon>
    </lineage>
</organism>
<dbReference type="GO" id="GO:0051603">
    <property type="term" value="P:proteolysis involved in protein catabolic process"/>
    <property type="evidence" value="ECO:0007669"/>
    <property type="project" value="TreeGrafter"/>
</dbReference>
<evidence type="ECO:0000256" key="5">
    <source>
        <dbReference type="ARBA" id="ARBA00023049"/>
    </source>
</evidence>
<keyword evidence="4 6" id="KW-0862">Zinc</keyword>
<proteinExistence type="inferred from homology"/>
<dbReference type="GO" id="GO:0016020">
    <property type="term" value="C:membrane"/>
    <property type="evidence" value="ECO:0007669"/>
    <property type="project" value="TreeGrafter"/>
</dbReference>
<keyword evidence="9" id="KW-1185">Reference proteome</keyword>
<comment type="caution">
    <text evidence="8">The sequence shown here is derived from an EMBL/GenBank/DDBJ whole genome shotgun (WGS) entry which is preliminary data.</text>
</comment>
<dbReference type="InterPro" id="IPR001915">
    <property type="entry name" value="Peptidase_M48"/>
</dbReference>
<evidence type="ECO:0000313" key="8">
    <source>
        <dbReference type="EMBL" id="RAJ87816.1"/>
    </source>
</evidence>
<evidence type="ECO:0000256" key="3">
    <source>
        <dbReference type="ARBA" id="ARBA00022801"/>
    </source>
</evidence>